<evidence type="ECO:0000313" key="2">
    <source>
        <dbReference type="Proteomes" id="UP001148737"/>
    </source>
</evidence>
<gene>
    <name evidence="1" type="ORF">NLG97_g8704</name>
</gene>
<dbReference type="Proteomes" id="UP001148737">
    <property type="component" value="Unassembled WGS sequence"/>
</dbReference>
<comment type="caution">
    <text evidence="1">The sequence shown here is derived from an EMBL/GenBank/DDBJ whole genome shotgun (WGS) entry which is preliminary data.</text>
</comment>
<dbReference type="EMBL" id="JANAKD010001595">
    <property type="protein sequence ID" value="KAJ3477947.1"/>
    <property type="molecule type" value="Genomic_DNA"/>
</dbReference>
<name>A0ACC1QK41_9HYPO</name>
<protein>
    <submittedName>
        <fullName evidence="1">Uncharacterized protein</fullName>
    </submittedName>
</protein>
<evidence type="ECO:0000313" key="1">
    <source>
        <dbReference type="EMBL" id="KAJ3477947.1"/>
    </source>
</evidence>
<proteinExistence type="predicted"/>
<organism evidence="1 2">
    <name type="scientific">Lecanicillium saksenae</name>
    <dbReference type="NCBI Taxonomy" id="468837"/>
    <lineage>
        <taxon>Eukaryota</taxon>
        <taxon>Fungi</taxon>
        <taxon>Dikarya</taxon>
        <taxon>Ascomycota</taxon>
        <taxon>Pezizomycotina</taxon>
        <taxon>Sordariomycetes</taxon>
        <taxon>Hypocreomycetidae</taxon>
        <taxon>Hypocreales</taxon>
        <taxon>Cordycipitaceae</taxon>
        <taxon>Lecanicillium</taxon>
    </lineage>
</organism>
<keyword evidence="2" id="KW-1185">Reference proteome</keyword>
<reference evidence="1" key="1">
    <citation type="submission" date="2022-07" db="EMBL/GenBank/DDBJ databases">
        <title>Genome Sequence of Lecanicillium saksenae.</title>
        <authorList>
            <person name="Buettner E."/>
        </authorList>
    </citation>
    <scope>NUCLEOTIDE SEQUENCE</scope>
    <source>
        <strain evidence="1">VT-O1</strain>
    </source>
</reference>
<sequence>MTGRPGYSARSSSGLAAGPAAGSGGAVRPRNRRLINTAADDDRISKDGEDAGGSGGLLSAFEASTSQRPPSYRGHARADSGYAAGGSNANIGQFLGDSLTQSWTSVQGFATSILGSGPKDRRSLGGSPYGSRSPNGRVPAGNQGRRRAGSNRGPSSWGPEPTPSLADVAAGSLAERESALRAAKTARVLESHDGVNGGLDASGRHKRRNSDEIVTTEQPPDDYLVYIHHVQRSDTYAGIILRYQCREDVFRKANGLWSRDSIQTRKWLTLPVDACEVRGSPCDPPTTTNAPQRDLLAPSPAPKPKPEHDEYFSSLSDIGEGDVQRMEDDKRPWTHVRWVQIESFQMPVEIGRVSRQSMGYFPPRRKKSILSALSTPRLSSDYSIDMLGPSESHPTRRQSSLTSQPQMSLTPVSSRSRGGSEAAENKPAWMRRPGGVGTMGRNIRAPGPDKDSLNAWANKHFPGLNIDQLPSMSVMGSEIAQFGFKGGNGTIAESAFREGHQDAKALNNQGTGLDRAAAAVETWLRGALAKRPVTPLMRPRSKGAANMDNDLIELTDTGSDDGRFHHEPVGSLIEPLTISGTSSHSPGMGAATLRNSGGMGKGKKED</sequence>
<accession>A0ACC1QK41</accession>